<dbReference type="RefSeq" id="WP_090046973.1">
    <property type="nucleotide sequence ID" value="NZ_FNCC01000003.1"/>
</dbReference>
<dbReference type="SUPFAM" id="SSF52200">
    <property type="entry name" value="Toll/Interleukin receptor TIR domain"/>
    <property type="match status" value="1"/>
</dbReference>
<accession>A0A1G7NGN0</accession>
<dbReference type="InterPro" id="IPR036322">
    <property type="entry name" value="WD40_repeat_dom_sf"/>
</dbReference>
<evidence type="ECO:0000256" key="2">
    <source>
        <dbReference type="ARBA" id="ARBA00022737"/>
    </source>
</evidence>
<dbReference type="AlphaFoldDB" id="A0A1G7NGN0"/>
<keyword evidence="3" id="KW-0812">Transmembrane</keyword>
<sequence>MYDGFISYSHAADRPLAKRLQRALHTIGRPWYKPRALKVFRDDVSLAASPDLWSSIRTALENSRTFTLLACPESAASPWVNREVSLWRQQKSRDTFLIALTGGELVWDERTNDFDWSRTTALPDSLQSWFQAEPLWVDLRDPESLTGAEFRARAATLAAGVHGIPKDNLISEDSKQQRRLVAVLASLLTLALAAGGIAVWQQRVAVAERDRATEQARLALSRALSEESRRLFQTDPNLAITLALTAWSAARSTEAKAALMRTLDETGHLEKVLSPGTDTVTRHRPANVGVPANVAISADGAVTAHAYSDGPIVLKDRTLPGPSWALALNGDGSLLASTTGTVVQLWNTADGSLRREIPFGGAPERIALSADGHLVAVSGGSTGGLTPNLGVWNADTGQPLLTVEGGNAPGGPLEFRDGKLHTAQGRTPDAPLAIFDPETGTWSALPASRTWPRAMATGAASTALVDGTSLELWEGTTKTRAITLDEEACCVSMSADGHRIVAGVGADVLLHDRDLNRTARLFHHPTKIRDLRISDDGTRVVSISENGTAVVTSPGRDNRLRAKATNQSTVEGVAVSASGTAAISGATGTSLRDVRTLTERKALPPAGRRVRLSPDGEHLTTEGVFLGDNRHLVTVGTGGKPVVGETPVTTPSPDDQQVEANLDGTAIAVVTRARTAASGGTDIVLWRWEHTGLTDPRQINFPADVQSFAVSSDGRRVSATDADGRVLLNDGTATRVFGLGQPTPKTRVAFAGDLVAQLDPATGEFLLWDTADGTPVGSWQHAGQGAVTGFAATADRGLLTAREDGALAVWEADPAAWVRTLCPLVSGELSAEERQRRLGGIDVAWPCG</sequence>
<keyword evidence="2" id="KW-0677">Repeat</keyword>
<evidence type="ECO:0000259" key="4">
    <source>
        <dbReference type="Pfam" id="PF13676"/>
    </source>
</evidence>
<keyword evidence="3" id="KW-1133">Transmembrane helix</keyword>
<dbReference type="Gene3D" id="3.40.50.10140">
    <property type="entry name" value="Toll/interleukin-1 receptor homology (TIR) domain"/>
    <property type="match status" value="1"/>
</dbReference>
<dbReference type="InterPro" id="IPR035897">
    <property type="entry name" value="Toll_tir_struct_dom_sf"/>
</dbReference>
<dbReference type="InterPro" id="IPR001680">
    <property type="entry name" value="WD40_rpt"/>
</dbReference>
<evidence type="ECO:0000313" key="6">
    <source>
        <dbReference type="Proteomes" id="UP000199623"/>
    </source>
</evidence>
<dbReference type="PANTHER" id="PTHR19848">
    <property type="entry name" value="WD40 REPEAT PROTEIN"/>
    <property type="match status" value="1"/>
</dbReference>
<dbReference type="OrthoDB" id="192618at2"/>
<dbReference type="Gene3D" id="2.130.10.10">
    <property type="entry name" value="YVTN repeat-like/Quinoprotein amine dehydrogenase"/>
    <property type="match status" value="3"/>
</dbReference>
<dbReference type="InterPro" id="IPR000157">
    <property type="entry name" value="TIR_dom"/>
</dbReference>
<dbReference type="SUPFAM" id="SSF63829">
    <property type="entry name" value="Calcium-dependent phosphotriesterase"/>
    <property type="match status" value="1"/>
</dbReference>
<keyword evidence="1" id="KW-0853">WD repeat</keyword>
<organism evidence="5 6">
    <name type="scientific">Lentzea fradiae</name>
    <dbReference type="NCBI Taxonomy" id="200378"/>
    <lineage>
        <taxon>Bacteria</taxon>
        <taxon>Bacillati</taxon>
        <taxon>Actinomycetota</taxon>
        <taxon>Actinomycetes</taxon>
        <taxon>Pseudonocardiales</taxon>
        <taxon>Pseudonocardiaceae</taxon>
        <taxon>Lentzea</taxon>
    </lineage>
</organism>
<dbReference type="SMART" id="SM00320">
    <property type="entry name" value="WD40"/>
    <property type="match status" value="4"/>
</dbReference>
<keyword evidence="6" id="KW-1185">Reference proteome</keyword>
<evidence type="ECO:0000313" key="5">
    <source>
        <dbReference type="EMBL" id="SDF73238.1"/>
    </source>
</evidence>
<evidence type="ECO:0000256" key="3">
    <source>
        <dbReference type="SAM" id="Phobius"/>
    </source>
</evidence>
<dbReference type="GO" id="GO:0007165">
    <property type="term" value="P:signal transduction"/>
    <property type="evidence" value="ECO:0007669"/>
    <property type="project" value="InterPro"/>
</dbReference>
<protein>
    <submittedName>
        <fullName evidence="5">TIR domain-containing protein</fullName>
    </submittedName>
</protein>
<dbReference type="Proteomes" id="UP000199623">
    <property type="component" value="Unassembled WGS sequence"/>
</dbReference>
<reference evidence="6" key="1">
    <citation type="submission" date="2016-10" db="EMBL/GenBank/DDBJ databases">
        <authorList>
            <person name="Varghese N."/>
            <person name="Submissions S."/>
        </authorList>
    </citation>
    <scope>NUCLEOTIDE SEQUENCE [LARGE SCALE GENOMIC DNA]</scope>
    <source>
        <strain evidence="6">CGMCC 4.3506</strain>
    </source>
</reference>
<dbReference type="EMBL" id="FNCC01000003">
    <property type="protein sequence ID" value="SDF73238.1"/>
    <property type="molecule type" value="Genomic_DNA"/>
</dbReference>
<evidence type="ECO:0000256" key="1">
    <source>
        <dbReference type="ARBA" id="ARBA00022574"/>
    </source>
</evidence>
<dbReference type="PANTHER" id="PTHR19848:SF8">
    <property type="entry name" value="F-BOX AND WD REPEAT DOMAIN CONTAINING 7"/>
    <property type="match status" value="1"/>
</dbReference>
<name>A0A1G7NGN0_9PSEU</name>
<keyword evidence="3" id="KW-0472">Membrane</keyword>
<dbReference type="Pfam" id="PF13676">
    <property type="entry name" value="TIR_2"/>
    <property type="match status" value="1"/>
</dbReference>
<feature type="transmembrane region" description="Helical" evidence="3">
    <location>
        <begin position="180"/>
        <end position="200"/>
    </location>
</feature>
<feature type="domain" description="TIR" evidence="4">
    <location>
        <begin position="5"/>
        <end position="100"/>
    </location>
</feature>
<dbReference type="InterPro" id="IPR015943">
    <property type="entry name" value="WD40/YVTN_repeat-like_dom_sf"/>
</dbReference>
<dbReference type="SUPFAM" id="SSF50978">
    <property type="entry name" value="WD40 repeat-like"/>
    <property type="match status" value="1"/>
</dbReference>
<gene>
    <name evidence="5" type="ORF">SAMN05216553_10310</name>
</gene>
<proteinExistence type="predicted"/>
<dbReference type="STRING" id="200378.SAMN05216553_10310"/>